<evidence type="ECO:0000256" key="1">
    <source>
        <dbReference type="ARBA" id="ARBA00004651"/>
    </source>
</evidence>
<feature type="non-terminal residue" evidence="21">
    <location>
        <position position="595"/>
    </location>
</feature>
<feature type="binding site" evidence="14">
    <location>
        <position position="375"/>
    </location>
    <ligand>
        <name>L-glutamate</name>
        <dbReference type="ChEBI" id="CHEBI:29985"/>
    </ligand>
</feature>
<dbReference type="FunFam" id="3.40.190.10:FF:000397">
    <property type="entry name" value="Glutamate receptor ionotropic, NMDA 2D"/>
    <property type="match status" value="1"/>
</dbReference>
<dbReference type="InterPro" id="IPR001828">
    <property type="entry name" value="ANF_lig-bd_rcpt"/>
</dbReference>
<dbReference type="FunFam" id="3.40.50.2300:FF:000020">
    <property type="entry name" value="Glutamate receptor ionotropic, NMDA 2B, putative"/>
    <property type="match status" value="1"/>
</dbReference>
<dbReference type="Gene3D" id="3.40.50.2300">
    <property type="match status" value="2"/>
</dbReference>
<dbReference type="SMART" id="SM00918">
    <property type="entry name" value="Lig_chan-Glu_bd"/>
    <property type="match status" value="1"/>
</dbReference>
<feature type="region of interest" description="Disordered" evidence="17">
    <location>
        <begin position="554"/>
        <end position="595"/>
    </location>
</feature>
<evidence type="ECO:0000256" key="10">
    <source>
        <dbReference type="ARBA" id="ARBA00023180"/>
    </source>
</evidence>
<dbReference type="Pfam" id="PF01094">
    <property type="entry name" value="ANF_receptor"/>
    <property type="match status" value="1"/>
</dbReference>
<keyword evidence="20" id="KW-1185">Reference proteome</keyword>
<accession>A0A8N5F3L1</accession>
<evidence type="ECO:0000256" key="8">
    <source>
        <dbReference type="ARBA" id="ARBA00023136"/>
    </source>
</evidence>
<evidence type="ECO:0000256" key="2">
    <source>
        <dbReference type="ARBA" id="ARBA00022448"/>
    </source>
</evidence>
<comment type="subcellular location">
    <subcellularLocation>
        <location evidence="1">Cell membrane</location>
        <topology evidence="1">Multi-pass membrane protein</topology>
    </subcellularLocation>
    <subcellularLocation>
        <location evidence="16">Postsynaptic cell membrane</location>
        <topology evidence="16">Multi-pass membrane protein</topology>
    </subcellularLocation>
</comment>
<keyword evidence="8 16" id="KW-0472">Membrane</keyword>
<keyword evidence="2 16" id="KW-0813">Transport</keyword>
<keyword evidence="10" id="KW-0325">Glycoprotein</keyword>
<feature type="transmembrane region" description="Helical" evidence="16">
    <location>
        <begin position="418"/>
        <end position="441"/>
    </location>
</feature>
<evidence type="ECO:0000256" key="5">
    <source>
        <dbReference type="ARBA" id="ARBA00022989"/>
    </source>
</evidence>
<dbReference type="RefSeq" id="XP_030921587.1">
    <property type="nucleotide sequence ID" value="XM_031065727.1"/>
</dbReference>
<dbReference type="InterPro" id="IPR015683">
    <property type="entry name" value="Ionotropic_Glu_rcpt"/>
</dbReference>
<organism evidence="20 21">
    <name type="scientific">Geospiza fortis</name>
    <name type="common">Medium ground-finch</name>
    <dbReference type="NCBI Taxonomy" id="48883"/>
    <lineage>
        <taxon>Eukaryota</taxon>
        <taxon>Metazoa</taxon>
        <taxon>Chordata</taxon>
        <taxon>Craniata</taxon>
        <taxon>Vertebrata</taxon>
        <taxon>Euteleostomi</taxon>
        <taxon>Archelosauria</taxon>
        <taxon>Archosauria</taxon>
        <taxon>Dinosauria</taxon>
        <taxon>Saurischia</taxon>
        <taxon>Theropoda</taxon>
        <taxon>Coelurosauria</taxon>
        <taxon>Aves</taxon>
        <taxon>Neognathae</taxon>
        <taxon>Neoaves</taxon>
        <taxon>Telluraves</taxon>
        <taxon>Australaves</taxon>
        <taxon>Passeriformes</taxon>
        <taxon>Thraupidae</taxon>
        <taxon>Geospiza</taxon>
    </lineage>
</organism>
<keyword evidence="4 16" id="KW-0812">Transmembrane</keyword>
<proteinExistence type="inferred from homology"/>
<dbReference type="Proteomes" id="UP000504602">
    <property type="component" value="Unplaced"/>
</dbReference>
<keyword evidence="12 16" id="KW-1071">Ligand-gated ion channel</keyword>
<protein>
    <recommendedName>
        <fullName evidence="16">Glutamate receptor</fullName>
    </recommendedName>
</protein>
<comment type="similarity">
    <text evidence="16">Belongs to the glutamate-gated ion channel (TC 1.A.10.1) family.</text>
</comment>
<dbReference type="SUPFAM" id="SSF53850">
    <property type="entry name" value="Periplasmic binding protein-like II"/>
    <property type="match status" value="1"/>
</dbReference>
<dbReference type="SUPFAM" id="SSF53822">
    <property type="entry name" value="Periplasmic binding protein-like I"/>
    <property type="match status" value="1"/>
</dbReference>
<keyword evidence="9 16" id="KW-0675">Receptor</keyword>
<dbReference type="GeneID" id="102038772"/>
<dbReference type="InterPro" id="IPR001320">
    <property type="entry name" value="Iontro_rcpt_C"/>
</dbReference>
<keyword evidence="7 16" id="KW-0406">Ion transport</keyword>
<evidence type="ECO:0000256" key="3">
    <source>
        <dbReference type="ARBA" id="ARBA00022475"/>
    </source>
</evidence>
<feature type="domain" description="Ionotropic glutamate receptor C-terminal" evidence="18">
    <location>
        <begin position="302"/>
        <end position="499"/>
    </location>
</feature>
<feature type="binding site" evidence="14">
    <location>
        <position position="380"/>
    </location>
    <ligand>
        <name>L-glutamate</name>
        <dbReference type="ChEBI" id="CHEBI:29985"/>
    </ligand>
</feature>
<dbReference type="InterPro" id="IPR001508">
    <property type="entry name" value="Iono_Glu_rcpt_met"/>
</dbReference>
<dbReference type="GO" id="GO:0038023">
    <property type="term" value="F:signaling receptor activity"/>
    <property type="evidence" value="ECO:0007669"/>
    <property type="project" value="InterPro"/>
</dbReference>
<dbReference type="GO" id="GO:0045211">
    <property type="term" value="C:postsynaptic membrane"/>
    <property type="evidence" value="ECO:0007669"/>
    <property type="project" value="UniProtKB-SubCell"/>
</dbReference>
<evidence type="ECO:0000256" key="6">
    <source>
        <dbReference type="ARBA" id="ARBA00023018"/>
    </source>
</evidence>
<dbReference type="InterPro" id="IPR019594">
    <property type="entry name" value="Glu/Gly-bd"/>
</dbReference>
<dbReference type="InterPro" id="IPR028082">
    <property type="entry name" value="Peripla_BP_I"/>
</dbReference>
<evidence type="ECO:0000256" key="9">
    <source>
        <dbReference type="ARBA" id="ARBA00023170"/>
    </source>
</evidence>
<evidence type="ECO:0000256" key="7">
    <source>
        <dbReference type="ARBA" id="ARBA00023065"/>
    </source>
</evidence>
<keyword evidence="5 16" id="KW-1133">Transmembrane helix</keyword>
<dbReference type="GO" id="GO:0015276">
    <property type="term" value="F:ligand-gated monoatomic ion channel activity"/>
    <property type="evidence" value="ECO:0007669"/>
    <property type="project" value="InterPro"/>
</dbReference>
<evidence type="ECO:0000259" key="18">
    <source>
        <dbReference type="SMART" id="SM00079"/>
    </source>
</evidence>
<dbReference type="Gene3D" id="3.40.190.10">
    <property type="entry name" value="Periplasmic binding protein-like II"/>
    <property type="match status" value="1"/>
</dbReference>
<evidence type="ECO:0000256" key="11">
    <source>
        <dbReference type="ARBA" id="ARBA00023257"/>
    </source>
</evidence>
<evidence type="ECO:0000259" key="19">
    <source>
        <dbReference type="SMART" id="SM00918"/>
    </source>
</evidence>
<feature type="site" description="Crucial to convey clamshell closure to channel opening" evidence="15">
    <location>
        <position position="524"/>
    </location>
</feature>
<evidence type="ECO:0000313" key="21">
    <source>
        <dbReference type="RefSeq" id="XP_030921587.1"/>
    </source>
</evidence>
<sequence>MTGDIISMANDVIVWGGQGSLQGIVGTFRNFSLDVNPVGVVLNDTNPRSLIVRLCDVLSSLRIHGVVFEDDTRSEAVAQILDFISAQTSVPIIGVNGGSAIVLTPKEKGSTFLQLGSSTEQQLQVIFEVLEEYDWTAFAVVTTLLPGYEDFVDYVEVLTDSSFIGWEHRGVVTLNLTDDPEGARTRRQLREVSAQIRLLYCSRDEAEAVFRAARDAGLTGPGYIWFVVGTNLGGSEQLPEHVPAGYFMNITWGEKDFSFNEDGYLVNPSLVVISLNKERTWEVEVTLQVVTSHHGDTMTCPHVSPPVPSPPPFEKKCCKGFCIDILKRLARALGFTYDLYLVTNGKHGKKIDGVWNGMVGEVFYRRADMAIGSLTINEERSEIIDFSVPFVETGISVMVSRSNGTVSPSAFLEPYSPAVWVMMFVMCLTVVAVTVFIFEYFSPVGYNRSLASGQRAGGSTFTIGKSIWLLWALVFNNSVPVENPKGTTSKIMVLVWAFFAVIFLASYTANLAAFMIQEEYVDTVSGLSDRKVTTGDAGGTLWGHWGDMAGRDEGNIVGGDQGDIEGTPRGRCGDIRGDTTGTRRGDTTGTLGGHQ</sequence>
<gene>
    <name evidence="21" type="primary">LOC102038772</name>
</gene>
<feature type="domain" description="Ionotropic glutamate receptor L-glutamate and glycine-binding" evidence="19">
    <location>
        <begin position="308"/>
        <end position="364"/>
    </location>
</feature>
<keyword evidence="3 16" id="KW-1003">Cell membrane</keyword>
<feature type="transmembrane region" description="Helical" evidence="16">
    <location>
        <begin position="491"/>
        <end position="516"/>
    </location>
</feature>
<reference evidence="21" key="1">
    <citation type="submission" date="2025-08" db="UniProtKB">
        <authorList>
            <consortium name="RefSeq"/>
        </authorList>
    </citation>
    <scope>IDENTIFICATION</scope>
</reference>
<dbReference type="PRINTS" id="PR00177">
    <property type="entry name" value="NMDARECEPTOR"/>
</dbReference>
<evidence type="ECO:0000313" key="20">
    <source>
        <dbReference type="Proteomes" id="UP000504602"/>
    </source>
</evidence>
<dbReference type="AlphaFoldDB" id="A0A8N5F3L1"/>
<feature type="transmembrane region" description="Helical" evidence="16">
    <location>
        <begin position="462"/>
        <end position="479"/>
    </location>
</feature>
<name>A0A8N5F3L1_GEOFO</name>
<dbReference type="Pfam" id="PF00060">
    <property type="entry name" value="Lig_chan"/>
    <property type="match status" value="1"/>
</dbReference>
<keyword evidence="6 16" id="KW-0770">Synapse</keyword>
<evidence type="ECO:0000256" key="4">
    <source>
        <dbReference type="ARBA" id="ARBA00022692"/>
    </source>
</evidence>
<evidence type="ECO:0000256" key="15">
    <source>
        <dbReference type="PIRSR" id="PIRSR601508-2"/>
    </source>
</evidence>
<evidence type="ECO:0000256" key="13">
    <source>
        <dbReference type="ARBA" id="ARBA00023303"/>
    </source>
</evidence>
<keyword evidence="11 16" id="KW-0628">Postsynaptic cell membrane</keyword>
<dbReference type="OrthoDB" id="5984008at2759"/>
<evidence type="ECO:0000256" key="17">
    <source>
        <dbReference type="SAM" id="MobiDB-lite"/>
    </source>
</evidence>
<dbReference type="SMART" id="SM00079">
    <property type="entry name" value="PBPe"/>
    <property type="match status" value="1"/>
</dbReference>
<comment type="function">
    <text evidence="16">Receptor for glutamate that functions as a ligand-gated ion channel in the central nervous system and plays an important role in excitatory synaptic transmission. L-glutamate acts as an excitatory neurotransmitter at many synapses in the central nervous system.</text>
</comment>
<evidence type="ECO:0000256" key="16">
    <source>
        <dbReference type="RuleBase" id="RU367118"/>
    </source>
</evidence>
<dbReference type="Pfam" id="PF10613">
    <property type="entry name" value="Lig_chan-Glu_bd"/>
    <property type="match status" value="1"/>
</dbReference>
<dbReference type="Gene3D" id="1.10.287.70">
    <property type="match status" value="1"/>
</dbReference>
<evidence type="ECO:0000256" key="14">
    <source>
        <dbReference type="PIRSR" id="PIRSR601508-1"/>
    </source>
</evidence>
<dbReference type="PANTHER" id="PTHR18966">
    <property type="entry name" value="IONOTROPIC GLUTAMATE RECEPTOR"/>
    <property type="match status" value="1"/>
</dbReference>
<keyword evidence="13 16" id="KW-0407">Ion channel</keyword>
<evidence type="ECO:0000256" key="12">
    <source>
        <dbReference type="ARBA" id="ARBA00023286"/>
    </source>
</evidence>
<feature type="compositionally biased region" description="Basic and acidic residues" evidence="17">
    <location>
        <begin position="566"/>
        <end position="586"/>
    </location>
</feature>